<evidence type="ECO:0000256" key="2">
    <source>
        <dbReference type="SAM" id="MobiDB-lite"/>
    </source>
</evidence>
<feature type="domain" description="SUZ" evidence="4">
    <location>
        <begin position="172"/>
        <end position="242"/>
    </location>
</feature>
<evidence type="ECO:0000259" key="4">
    <source>
        <dbReference type="PROSITE" id="PS51673"/>
    </source>
</evidence>
<name>A0AAD4X3W3_9MAGN</name>
<feature type="compositionally biased region" description="Low complexity" evidence="2">
    <location>
        <begin position="39"/>
        <end position="48"/>
    </location>
</feature>
<dbReference type="PANTHER" id="PTHR15672">
    <property type="entry name" value="CAMP-REGULATED PHOSPHOPROTEIN 21 RELATED R3H DOMAIN CONTAINING PROTEIN"/>
    <property type="match status" value="1"/>
</dbReference>
<keyword evidence="6" id="KW-1185">Reference proteome</keyword>
<feature type="compositionally biased region" description="Basic and acidic residues" evidence="2">
    <location>
        <begin position="221"/>
        <end position="232"/>
    </location>
</feature>
<comment type="caution">
    <text evidence="5">The sequence shown here is derived from an EMBL/GenBank/DDBJ whole genome shotgun (WGS) entry which is preliminary data.</text>
</comment>
<feature type="compositionally biased region" description="Polar residues" evidence="2">
    <location>
        <begin position="57"/>
        <end position="71"/>
    </location>
</feature>
<reference evidence="5" key="1">
    <citation type="submission" date="2022-04" db="EMBL/GenBank/DDBJ databases">
        <title>A functionally conserved STORR gene fusion in Papaver species that diverged 16.8 million years ago.</title>
        <authorList>
            <person name="Catania T."/>
        </authorList>
    </citation>
    <scope>NUCLEOTIDE SEQUENCE</scope>
    <source>
        <strain evidence="5">S-188037</strain>
    </source>
</reference>
<dbReference type="InterPro" id="IPR036867">
    <property type="entry name" value="R3H_dom_sf"/>
</dbReference>
<feature type="domain" description="R3H" evidence="3">
    <location>
        <begin position="100"/>
        <end position="169"/>
    </location>
</feature>
<accession>A0AAD4X3W3</accession>
<dbReference type="SMART" id="SM00393">
    <property type="entry name" value="R3H"/>
    <property type="match status" value="1"/>
</dbReference>
<sequence>MEGSVAAEQLGAPDSWELADLDESMTRLMVSSSSKKKNSTLSSSSSSSGFHIDESTEAQPHTSTESASTERNGGGGGVSDDSVNQVDQFLRDALQNPRERLSILRMEQEVEKFIRDSTQQQLEFQQLPTSYLRLAAHRVAQHYCLQSMVVLDNNQPDGSGSRIIVHKASGFRYPSIRLADIPVTVGQEESNSAVKVAIKQRPQKRSQNSGNSNSSKSNHAKSVEERKEEYNRARARIFNSNSTSVAGAQPGGKPEIESVVPDTFQHCPVGPRRMEEKPVVELPVASISRGLGDSSADNSRSSGRGRVEKEPVGSRYRSNSRVAIFRDRDVDRKDPDYDRSYDRYMQRFDPGFGFSGGPYTMQPLYAPVINYNTEFPQLGAVHRPQIPTEHQARPIPQHLHGSWTGASTPPGIGYGPPETMMGPFNPNHVGAQSTSAIYMHSSHYPCPPRPGMQFINPHEHVHQPFAQQHQQQPEASYGLARPR</sequence>
<feature type="region of interest" description="Disordered" evidence="2">
    <location>
        <begin position="464"/>
        <end position="483"/>
    </location>
</feature>
<feature type="region of interest" description="Disordered" evidence="2">
    <location>
        <begin position="190"/>
        <end position="318"/>
    </location>
</feature>
<dbReference type="PROSITE" id="PS51061">
    <property type="entry name" value="R3H"/>
    <property type="match status" value="1"/>
</dbReference>
<proteinExistence type="predicted"/>
<feature type="compositionally biased region" description="Low complexity" evidence="2">
    <location>
        <begin position="205"/>
        <end position="217"/>
    </location>
</feature>
<dbReference type="InterPro" id="IPR024771">
    <property type="entry name" value="SUZ"/>
</dbReference>
<dbReference type="Pfam" id="PF01424">
    <property type="entry name" value="R3H"/>
    <property type="match status" value="1"/>
</dbReference>
<dbReference type="PROSITE" id="PS51673">
    <property type="entry name" value="SUZ"/>
    <property type="match status" value="1"/>
</dbReference>
<dbReference type="AlphaFoldDB" id="A0AAD4X3W3"/>
<dbReference type="Proteomes" id="UP001202328">
    <property type="component" value="Unassembled WGS sequence"/>
</dbReference>
<dbReference type="Pfam" id="PF12752">
    <property type="entry name" value="SUZ"/>
    <property type="match status" value="1"/>
</dbReference>
<dbReference type="PANTHER" id="PTHR15672:SF8">
    <property type="entry name" value="PROTEIN ENCORE"/>
    <property type="match status" value="1"/>
</dbReference>
<keyword evidence="1" id="KW-0597">Phosphoprotein</keyword>
<dbReference type="EMBL" id="JAJJMB010017986">
    <property type="protein sequence ID" value="KAI3832681.1"/>
    <property type="molecule type" value="Genomic_DNA"/>
</dbReference>
<evidence type="ECO:0000256" key="1">
    <source>
        <dbReference type="ARBA" id="ARBA00022553"/>
    </source>
</evidence>
<organism evidence="5 6">
    <name type="scientific">Papaver atlanticum</name>
    <dbReference type="NCBI Taxonomy" id="357466"/>
    <lineage>
        <taxon>Eukaryota</taxon>
        <taxon>Viridiplantae</taxon>
        <taxon>Streptophyta</taxon>
        <taxon>Embryophyta</taxon>
        <taxon>Tracheophyta</taxon>
        <taxon>Spermatophyta</taxon>
        <taxon>Magnoliopsida</taxon>
        <taxon>Ranunculales</taxon>
        <taxon>Papaveraceae</taxon>
        <taxon>Papaveroideae</taxon>
        <taxon>Papaver</taxon>
    </lineage>
</organism>
<dbReference type="CDD" id="cd02642">
    <property type="entry name" value="R3H_encore_like"/>
    <property type="match status" value="1"/>
</dbReference>
<dbReference type="GO" id="GO:0003676">
    <property type="term" value="F:nucleic acid binding"/>
    <property type="evidence" value="ECO:0007669"/>
    <property type="project" value="UniProtKB-UniRule"/>
</dbReference>
<evidence type="ECO:0000313" key="5">
    <source>
        <dbReference type="EMBL" id="KAI3832681.1"/>
    </source>
</evidence>
<evidence type="ECO:0000313" key="6">
    <source>
        <dbReference type="Proteomes" id="UP001202328"/>
    </source>
</evidence>
<protein>
    <submittedName>
        <fullName evidence="5">Uncharacterized protein</fullName>
    </submittedName>
</protein>
<evidence type="ECO:0000259" key="3">
    <source>
        <dbReference type="PROSITE" id="PS51061"/>
    </source>
</evidence>
<dbReference type="InterPro" id="IPR051937">
    <property type="entry name" value="R3H_domain_containing"/>
</dbReference>
<dbReference type="Gene3D" id="3.30.1370.50">
    <property type="entry name" value="R3H-like domain"/>
    <property type="match status" value="1"/>
</dbReference>
<dbReference type="InterPro" id="IPR001374">
    <property type="entry name" value="R3H_dom"/>
</dbReference>
<feature type="compositionally biased region" description="Low complexity" evidence="2">
    <location>
        <begin position="464"/>
        <end position="473"/>
    </location>
</feature>
<gene>
    <name evidence="5" type="ORF">MKW98_002227</name>
</gene>
<feature type="region of interest" description="Disordered" evidence="2">
    <location>
        <begin position="27"/>
        <end position="83"/>
    </location>
</feature>
<dbReference type="SUPFAM" id="SSF82708">
    <property type="entry name" value="R3H domain"/>
    <property type="match status" value="1"/>
</dbReference>